<dbReference type="Proteomes" id="UP000800041">
    <property type="component" value="Unassembled WGS sequence"/>
</dbReference>
<sequence>RAVPSLDQAAFEEAHQRDDTAIRAFSSTQIKTPDGQCLTVDRLSGDFRANLTPVLATPCGANGTASQNQLWDVITRGKHNNVPKTILVVSTLTQACLNFDPRRAAGETVNLFSCGGRADGGGAVTDSQLFDFPAAASWGAGGGWPMPLMPMNGPADGAACLFVRTAGEGQAGVLDQMKCVPGEQSQMFSFVGSQTQGQEQGQSGNGTAAAPSPSESGNAVVPPSVPAETGASDPTESAGASPQPTESGAVAPPTPEPQPAESSPTA</sequence>
<reference evidence="2" key="1">
    <citation type="journal article" date="2020" name="Stud. Mycol.">
        <title>101 Dothideomycetes genomes: a test case for predicting lifestyles and emergence of pathogens.</title>
        <authorList>
            <person name="Haridas S."/>
            <person name="Albert R."/>
            <person name="Binder M."/>
            <person name="Bloem J."/>
            <person name="Labutti K."/>
            <person name="Salamov A."/>
            <person name="Andreopoulos B."/>
            <person name="Baker S."/>
            <person name="Barry K."/>
            <person name="Bills G."/>
            <person name="Bluhm B."/>
            <person name="Cannon C."/>
            <person name="Castanera R."/>
            <person name="Culley D."/>
            <person name="Daum C."/>
            <person name="Ezra D."/>
            <person name="Gonzalez J."/>
            <person name="Henrissat B."/>
            <person name="Kuo A."/>
            <person name="Liang C."/>
            <person name="Lipzen A."/>
            <person name="Lutzoni F."/>
            <person name="Magnuson J."/>
            <person name="Mondo S."/>
            <person name="Nolan M."/>
            <person name="Ohm R."/>
            <person name="Pangilinan J."/>
            <person name="Park H.-J."/>
            <person name="Ramirez L."/>
            <person name="Alfaro M."/>
            <person name="Sun H."/>
            <person name="Tritt A."/>
            <person name="Yoshinaga Y."/>
            <person name="Zwiers L.-H."/>
            <person name="Turgeon B."/>
            <person name="Goodwin S."/>
            <person name="Spatafora J."/>
            <person name="Crous P."/>
            <person name="Grigoriev I."/>
        </authorList>
    </citation>
    <scope>NUCLEOTIDE SEQUENCE</scope>
    <source>
        <strain evidence="2">CBS 113979</strain>
    </source>
</reference>
<accession>A0A6G1GTX1</accession>
<feature type="compositionally biased region" description="Low complexity" evidence="1">
    <location>
        <begin position="192"/>
        <end position="207"/>
    </location>
</feature>
<name>A0A6G1GTX1_9PEZI</name>
<protein>
    <submittedName>
        <fullName evidence="2">Uncharacterized protein</fullName>
    </submittedName>
</protein>
<dbReference type="SUPFAM" id="SSF50370">
    <property type="entry name" value="Ricin B-like lectins"/>
    <property type="match status" value="1"/>
</dbReference>
<feature type="non-terminal residue" evidence="2">
    <location>
        <position position="266"/>
    </location>
</feature>
<dbReference type="InterPro" id="IPR035992">
    <property type="entry name" value="Ricin_B-like_lectins"/>
</dbReference>
<organism evidence="2 3">
    <name type="scientific">Aulographum hederae CBS 113979</name>
    <dbReference type="NCBI Taxonomy" id="1176131"/>
    <lineage>
        <taxon>Eukaryota</taxon>
        <taxon>Fungi</taxon>
        <taxon>Dikarya</taxon>
        <taxon>Ascomycota</taxon>
        <taxon>Pezizomycotina</taxon>
        <taxon>Dothideomycetes</taxon>
        <taxon>Pleosporomycetidae</taxon>
        <taxon>Aulographales</taxon>
        <taxon>Aulographaceae</taxon>
    </lineage>
</organism>
<evidence type="ECO:0000313" key="3">
    <source>
        <dbReference type="Proteomes" id="UP000800041"/>
    </source>
</evidence>
<dbReference type="EMBL" id="ML977169">
    <property type="protein sequence ID" value="KAF1984198.1"/>
    <property type="molecule type" value="Genomic_DNA"/>
</dbReference>
<dbReference type="Gene3D" id="2.80.10.50">
    <property type="match status" value="1"/>
</dbReference>
<dbReference type="PROSITE" id="PS50231">
    <property type="entry name" value="RICIN_B_LECTIN"/>
    <property type="match status" value="1"/>
</dbReference>
<feature type="region of interest" description="Disordered" evidence="1">
    <location>
        <begin position="191"/>
        <end position="266"/>
    </location>
</feature>
<feature type="non-terminal residue" evidence="2">
    <location>
        <position position="1"/>
    </location>
</feature>
<gene>
    <name evidence="2" type="ORF">K402DRAFT_296414</name>
</gene>
<dbReference type="OrthoDB" id="5383818at2759"/>
<proteinExistence type="predicted"/>
<keyword evidence="3" id="KW-1185">Reference proteome</keyword>
<evidence type="ECO:0000313" key="2">
    <source>
        <dbReference type="EMBL" id="KAF1984198.1"/>
    </source>
</evidence>
<dbReference type="AlphaFoldDB" id="A0A6G1GTX1"/>
<feature type="compositionally biased region" description="Polar residues" evidence="1">
    <location>
        <begin position="232"/>
        <end position="246"/>
    </location>
</feature>
<evidence type="ECO:0000256" key="1">
    <source>
        <dbReference type="SAM" id="MobiDB-lite"/>
    </source>
</evidence>